<keyword evidence="2" id="KW-1185">Reference proteome</keyword>
<proteinExistence type="predicted"/>
<dbReference type="EMBL" id="CM042882">
    <property type="protein sequence ID" value="KAI4379102.1"/>
    <property type="molecule type" value="Genomic_DNA"/>
</dbReference>
<name>A0ACB9RT37_9MYRT</name>
<comment type="caution">
    <text evidence="1">The sequence shown here is derived from an EMBL/GenBank/DDBJ whole genome shotgun (WGS) entry which is preliminary data.</text>
</comment>
<gene>
    <name evidence="1" type="ORF">MLD38_005439</name>
</gene>
<organism evidence="1 2">
    <name type="scientific">Melastoma candidum</name>
    <dbReference type="NCBI Taxonomy" id="119954"/>
    <lineage>
        <taxon>Eukaryota</taxon>
        <taxon>Viridiplantae</taxon>
        <taxon>Streptophyta</taxon>
        <taxon>Embryophyta</taxon>
        <taxon>Tracheophyta</taxon>
        <taxon>Spermatophyta</taxon>
        <taxon>Magnoliopsida</taxon>
        <taxon>eudicotyledons</taxon>
        <taxon>Gunneridae</taxon>
        <taxon>Pentapetalae</taxon>
        <taxon>rosids</taxon>
        <taxon>malvids</taxon>
        <taxon>Myrtales</taxon>
        <taxon>Melastomataceae</taxon>
        <taxon>Melastomatoideae</taxon>
        <taxon>Melastomateae</taxon>
        <taxon>Melastoma</taxon>
    </lineage>
</organism>
<accession>A0ACB9RT37</accession>
<dbReference type="Proteomes" id="UP001057402">
    <property type="component" value="Chromosome 3"/>
</dbReference>
<protein>
    <submittedName>
        <fullName evidence="1">Uncharacterized protein</fullName>
    </submittedName>
</protein>
<sequence length="126" mass="13725">MSKSTMRAPLEGGCSRKRGGGVGIGIGVPSPAFLLVVVVLFMLLVTVAVDGHDTGSGNGWSSNPRSHSRRLLSSTSLPRKVNRFRAPVTHAKLPRSRGRGDEHREREPLYEDNKRIIHTGPNPLHN</sequence>
<evidence type="ECO:0000313" key="2">
    <source>
        <dbReference type="Proteomes" id="UP001057402"/>
    </source>
</evidence>
<evidence type="ECO:0000313" key="1">
    <source>
        <dbReference type="EMBL" id="KAI4379102.1"/>
    </source>
</evidence>
<reference evidence="2" key="1">
    <citation type="journal article" date="2023" name="Front. Plant Sci.">
        <title>Chromosomal-level genome assembly of Melastoma candidum provides insights into trichome evolution.</title>
        <authorList>
            <person name="Zhong Y."/>
            <person name="Wu W."/>
            <person name="Sun C."/>
            <person name="Zou P."/>
            <person name="Liu Y."/>
            <person name="Dai S."/>
            <person name="Zhou R."/>
        </authorList>
    </citation>
    <scope>NUCLEOTIDE SEQUENCE [LARGE SCALE GENOMIC DNA]</scope>
</reference>